<dbReference type="GO" id="GO:0005681">
    <property type="term" value="C:spliceosomal complex"/>
    <property type="evidence" value="ECO:0007669"/>
    <property type="project" value="TreeGrafter"/>
</dbReference>
<dbReference type="FunFam" id="1.25.10.10:FF:001136">
    <property type="entry name" value="Beta-catenin-like protein 1"/>
    <property type="match status" value="1"/>
</dbReference>
<keyword evidence="5" id="KW-0539">Nucleus</keyword>
<proteinExistence type="predicted"/>
<dbReference type="InterPro" id="IPR011989">
    <property type="entry name" value="ARM-like"/>
</dbReference>
<evidence type="ECO:0000256" key="4">
    <source>
        <dbReference type="ARBA" id="ARBA00023054"/>
    </source>
</evidence>
<dbReference type="OrthoDB" id="1898821at2759"/>
<sequence length="1034" mass="108508">MDGPGGQRRGGGATAEPVAVLEAAIQKMVQDAKSKALAKAAGGGAPAAPFVAAKAFQGRRPGYLFTTRSMGTGYYLDPLQPPPSADGEEGGDGGAAAPQRAAAAPLDGDELLRRAEEEANIDEVQALDARSLRRLAAQLDKKARENLELRAKYAGEPLKFLDNEVDLLSLVREVGQVAGSPELYPVLIDGPALPALLGLLSHDNADIVAEAVDLLQELTDADAVEDSAEEAQALVAALLEANGLELLFQALTRFDESNEEEAAGVNKALATFEHLAEISPPAADAAFARTGLLKWLLARVRRKGSDSNRLYASELLAILLQGREENQRRLGAADGIDALLMAISPYKSRDPQDAEEEEYLENVFDALCCCIMLPDNRAAFVAAEGIELMYLLLKAKRASRYGAVKALDFACTRCPPAADRLVEVGGLAPLFALFMGRAKVKGPKGEKTGRDVAQEMEERAVSLVSSLLQHVTKAALRDRVAAKFVEAEFEKTDMLVEIMFKYEDRVAAAEARLAPQFEAGDLDEDDVVAEQLDAGLFTLQGCVVIAAALWAAGDPGLRKRLLALLHQRGRSLDMIREYLYEYYVSLGDDDGAAAAAAAAAAGGAKPGKLPADSAGARQRKRLAAFMEGVEVDAAAAEEERRRRQGKATDDAGAADAGAGGAPPEAPADAAGDGAGGGDGDGGGGGGGGGGGDVDMEVEDLAGDAGGGGGGGGKERENGAPAAAEAGRPSEPARGSGGGGGGSGEREREPARRDRSRSRERRRERSSSRDRERGRDRERERERERGRERRHSRSRSRSRDRDRRRRSRSRSGERGARRGARPSRARLAKARGIVLKLSRDNPGTAAQLAACKEKFEATQQELHAALDSTAVLKQQLAERSAAADGGCPKPPPKAAASSDAGPARSSSSYKRGKPEGKGVRPAAKPAPPVTYKQALMGPATKGVVSGAPSFKGVTPSDLREGSRHVSRGSSCGPAAKSSRTSSSSDGGGAPPARRAIRSVGGPASQGPPAWGQGVQHQQKGWQLRWCGGLTCSGDK</sequence>
<feature type="repeat" description="ARM" evidence="6">
    <location>
        <begin position="191"/>
        <end position="219"/>
    </location>
</feature>
<dbReference type="STRING" id="307507.A0A2V0NUI6"/>
<feature type="region of interest" description="Disordered" evidence="7">
    <location>
        <begin position="74"/>
        <end position="104"/>
    </location>
</feature>
<feature type="compositionally biased region" description="Basic and acidic residues" evidence="7">
    <location>
        <begin position="743"/>
        <end position="752"/>
    </location>
</feature>
<keyword evidence="3" id="KW-0677">Repeat</keyword>
<dbReference type="Gene3D" id="1.25.10.10">
    <property type="entry name" value="Leucine-rich Repeat Variant"/>
    <property type="match status" value="1"/>
</dbReference>
<dbReference type="SUPFAM" id="SSF48371">
    <property type="entry name" value="ARM repeat"/>
    <property type="match status" value="1"/>
</dbReference>
<feature type="domain" description="Beta-catenin-like protein 1 N-terminal" evidence="8">
    <location>
        <begin position="101"/>
        <end position="212"/>
    </location>
</feature>
<reference evidence="9 10" key="1">
    <citation type="journal article" date="2018" name="Sci. Rep.">
        <title>Raphidocelis subcapitata (=Pseudokirchneriella subcapitata) provides an insight into genome evolution and environmental adaptations in the Sphaeropleales.</title>
        <authorList>
            <person name="Suzuki S."/>
            <person name="Yamaguchi H."/>
            <person name="Nakajima N."/>
            <person name="Kawachi M."/>
        </authorList>
    </citation>
    <scope>NUCLEOTIDE SEQUENCE [LARGE SCALE GENOMIC DNA]</scope>
    <source>
        <strain evidence="9 10">NIES-35</strain>
    </source>
</reference>
<organism evidence="9 10">
    <name type="scientific">Raphidocelis subcapitata</name>
    <dbReference type="NCBI Taxonomy" id="307507"/>
    <lineage>
        <taxon>Eukaryota</taxon>
        <taxon>Viridiplantae</taxon>
        <taxon>Chlorophyta</taxon>
        <taxon>core chlorophytes</taxon>
        <taxon>Chlorophyceae</taxon>
        <taxon>CS clade</taxon>
        <taxon>Sphaeropleales</taxon>
        <taxon>Selenastraceae</taxon>
        <taxon>Raphidocelis</taxon>
    </lineage>
</organism>
<feature type="region of interest" description="Disordered" evidence="7">
    <location>
        <begin position="875"/>
        <end position="1018"/>
    </location>
</feature>
<evidence type="ECO:0000256" key="3">
    <source>
        <dbReference type="ARBA" id="ARBA00022737"/>
    </source>
</evidence>
<gene>
    <name evidence="9" type="ORF">Rsub_02448</name>
</gene>
<dbReference type="GO" id="GO:0010467">
    <property type="term" value="P:gene expression"/>
    <property type="evidence" value="ECO:0007669"/>
    <property type="project" value="UniProtKB-ARBA"/>
</dbReference>
<evidence type="ECO:0000256" key="7">
    <source>
        <dbReference type="SAM" id="MobiDB-lite"/>
    </source>
</evidence>
<dbReference type="Pfam" id="PF08216">
    <property type="entry name" value="CTNNBL"/>
    <property type="match status" value="1"/>
</dbReference>
<evidence type="ECO:0000256" key="2">
    <source>
        <dbReference type="ARBA" id="ARBA00022553"/>
    </source>
</evidence>
<dbReference type="InterPro" id="IPR016024">
    <property type="entry name" value="ARM-type_fold"/>
</dbReference>
<protein>
    <recommendedName>
        <fullName evidence="8">Beta-catenin-like protein 1 N-terminal domain-containing protein</fullName>
    </recommendedName>
</protein>
<feature type="compositionally biased region" description="Low complexity" evidence="7">
    <location>
        <begin position="95"/>
        <end position="104"/>
    </location>
</feature>
<dbReference type="PROSITE" id="PS50176">
    <property type="entry name" value="ARM_REPEAT"/>
    <property type="match status" value="1"/>
</dbReference>
<dbReference type="AlphaFoldDB" id="A0A2V0NUI6"/>
<dbReference type="EMBL" id="BDRX01000016">
    <property type="protein sequence ID" value="GBF90342.1"/>
    <property type="molecule type" value="Genomic_DNA"/>
</dbReference>
<evidence type="ECO:0000259" key="8">
    <source>
        <dbReference type="SMART" id="SM01156"/>
    </source>
</evidence>
<keyword evidence="10" id="KW-1185">Reference proteome</keyword>
<name>A0A2V0NUI6_9CHLO</name>
<evidence type="ECO:0000256" key="5">
    <source>
        <dbReference type="ARBA" id="ARBA00023242"/>
    </source>
</evidence>
<comment type="caution">
    <text evidence="9">The sequence shown here is derived from an EMBL/GenBank/DDBJ whole genome shotgun (WGS) entry which is preliminary data.</text>
</comment>
<feature type="compositionally biased region" description="Gly residues" evidence="7">
    <location>
        <begin position="672"/>
        <end position="692"/>
    </location>
</feature>
<dbReference type="InterPro" id="IPR013180">
    <property type="entry name" value="CTNNBL1_N"/>
</dbReference>
<accession>A0A2V0NUI6</accession>
<dbReference type="SMART" id="SM01156">
    <property type="entry name" value="DUF1716"/>
    <property type="match status" value="1"/>
</dbReference>
<evidence type="ECO:0000256" key="1">
    <source>
        <dbReference type="ARBA" id="ARBA00004123"/>
    </source>
</evidence>
<dbReference type="InterPro" id="IPR039678">
    <property type="entry name" value="CTNNBL1"/>
</dbReference>
<keyword evidence="4" id="KW-0175">Coiled coil</keyword>
<dbReference type="Proteomes" id="UP000247498">
    <property type="component" value="Unassembled WGS sequence"/>
</dbReference>
<feature type="compositionally biased region" description="Low complexity" evidence="7">
    <location>
        <begin position="893"/>
        <end position="907"/>
    </location>
</feature>
<dbReference type="PANTHER" id="PTHR14978">
    <property type="entry name" value="BETA-CATENIN-LIKE PROTEIN 1 NUCLEAR ASSOCIATED PROTEIN"/>
    <property type="match status" value="1"/>
</dbReference>
<dbReference type="InParanoid" id="A0A2V0NUI6"/>
<comment type="subcellular location">
    <subcellularLocation>
        <location evidence="1">Nucleus</location>
    </subcellularLocation>
</comment>
<feature type="compositionally biased region" description="Basic and acidic residues" evidence="7">
    <location>
        <begin position="637"/>
        <end position="649"/>
    </location>
</feature>
<dbReference type="PANTHER" id="PTHR14978:SF0">
    <property type="entry name" value="BETA-CATENIN-LIKE PROTEIN 1"/>
    <property type="match status" value="1"/>
</dbReference>
<keyword evidence="2" id="KW-0597">Phosphoprotein</keyword>
<evidence type="ECO:0000313" key="10">
    <source>
        <dbReference type="Proteomes" id="UP000247498"/>
    </source>
</evidence>
<feature type="compositionally biased region" description="Basic and acidic residues" evidence="7">
    <location>
        <begin position="760"/>
        <end position="786"/>
    </location>
</feature>
<feature type="region of interest" description="Disordered" evidence="7">
    <location>
        <begin position="635"/>
        <end position="845"/>
    </location>
</feature>
<evidence type="ECO:0000256" key="6">
    <source>
        <dbReference type="PROSITE-ProRule" id="PRU00259"/>
    </source>
</evidence>
<feature type="compositionally biased region" description="Basic residues" evidence="7">
    <location>
        <begin position="816"/>
        <end position="828"/>
    </location>
</feature>
<dbReference type="InterPro" id="IPR000225">
    <property type="entry name" value="Armadillo"/>
</dbReference>
<evidence type="ECO:0000313" key="9">
    <source>
        <dbReference type="EMBL" id="GBF90342.1"/>
    </source>
</evidence>
<feature type="compositionally biased region" description="Basic residues" evidence="7">
    <location>
        <begin position="787"/>
        <end position="808"/>
    </location>
</feature>